<keyword evidence="3" id="KW-1185">Reference proteome</keyword>
<evidence type="ECO:0000313" key="2">
    <source>
        <dbReference type="EMBL" id="AFA44593.1"/>
    </source>
</evidence>
<name>H6X4C7_9CAUD</name>
<feature type="region of interest" description="Disordered" evidence="1">
    <location>
        <begin position="1"/>
        <end position="22"/>
    </location>
</feature>
<dbReference type="RefSeq" id="YP_007007475.1">
    <property type="nucleotide sequence ID" value="NC_019526.1"/>
</dbReference>
<evidence type="ECO:0000313" key="3">
    <source>
        <dbReference type="Proteomes" id="UP000007524"/>
    </source>
</evidence>
<gene>
    <name evidence="2" type="ORF">RaK2_00320</name>
</gene>
<proteinExistence type="predicted"/>
<reference evidence="2 3" key="1">
    <citation type="journal article" date="2012" name="J. Virol.">
        <title>Genome of Klebsiella sp.-Infecting Bacteriophage vB_KleM_RaK2.</title>
        <authorList>
            <person name="Simoliunas E."/>
            <person name="Kaliniene L."/>
            <person name="Truncaite L."/>
            <person name="Klausa V."/>
            <person name="Zajanckauskaite A."/>
            <person name="Meskys R."/>
        </authorList>
    </citation>
    <scope>NUCLEOTIDE SEQUENCE [LARGE SCALE GENOMIC DNA]</scope>
</reference>
<protein>
    <submittedName>
        <fullName evidence="2">Uncharacterized protein</fullName>
    </submittedName>
</protein>
<accession>H6X4C7</accession>
<dbReference type="EMBL" id="JQ513383">
    <property type="protein sequence ID" value="AFA44593.1"/>
    <property type="molecule type" value="Genomic_DNA"/>
</dbReference>
<organism evidence="2 3">
    <name type="scientific">Klebsiella phage vB_KleM_RaK2</name>
    <dbReference type="NCBI Taxonomy" id="1147094"/>
    <lineage>
        <taxon>Viruses</taxon>
        <taxon>Duplodnaviria</taxon>
        <taxon>Heunggongvirae</taxon>
        <taxon>Uroviricota</taxon>
        <taxon>Caudoviricetes</taxon>
        <taxon>Alcyoneusvirus</taxon>
        <taxon>Alcyoneusvirus RaK2</taxon>
    </lineage>
</organism>
<evidence type="ECO:0000256" key="1">
    <source>
        <dbReference type="SAM" id="MobiDB-lite"/>
    </source>
</evidence>
<dbReference type="GeneID" id="14012908"/>
<dbReference type="KEGG" id="vg:14012908"/>
<feature type="compositionally biased region" description="Basic and acidic residues" evidence="1">
    <location>
        <begin position="1"/>
        <end position="10"/>
    </location>
</feature>
<dbReference type="Proteomes" id="UP000007524">
    <property type="component" value="Segment"/>
</dbReference>
<sequence>MTPDQSREVEEASTLFSQSSSDITSPYTGLAKHYMRGLESIHRIYNERDWFDSASIDDVEYIKNMCKYYEDNKEFYDNIGYHDHDYNTVFEIVDIHNLAHKNAIKSMMNVYKMAYNEFHRTHYPNEPDVIYAGTVLKKMEEIFPELF</sequence>